<evidence type="ECO:0000256" key="2">
    <source>
        <dbReference type="ARBA" id="ARBA00022692"/>
    </source>
</evidence>
<evidence type="ECO:0008006" key="9">
    <source>
        <dbReference type="Google" id="ProtNLM"/>
    </source>
</evidence>
<evidence type="ECO:0000256" key="5">
    <source>
        <dbReference type="SAM" id="MobiDB-lite"/>
    </source>
</evidence>
<feature type="transmembrane region" description="Helical" evidence="6">
    <location>
        <begin position="169"/>
        <end position="188"/>
    </location>
</feature>
<dbReference type="Pfam" id="PF03595">
    <property type="entry name" value="SLAC1"/>
    <property type="match status" value="1"/>
</dbReference>
<gene>
    <name evidence="7" type="ORF">CJ014_16255</name>
</gene>
<dbReference type="PANTHER" id="PTHR37955">
    <property type="entry name" value="TELLURITE RESISTANCE PROTEIN TEHA"/>
    <property type="match status" value="1"/>
</dbReference>
<name>A0A2G9WU30_9HYPH</name>
<evidence type="ECO:0000256" key="3">
    <source>
        <dbReference type="ARBA" id="ARBA00022989"/>
    </source>
</evidence>
<feature type="transmembrane region" description="Helical" evidence="6">
    <location>
        <begin position="39"/>
        <end position="60"/>
    </location>
</feature>
<feature type="transmembrane region" description="Helical" evidence="6">
    <location>
        <begin position="233"/>
        <end position="251"/>
    </location>
</feature>
<dbReference type="GO" id="GO:0005886">
    <property type="term" value="C:plasma membrane"/>
    <property type="evidence" value="ECO:0007669"/>
    <property type="project" value="TreeGrafter"/>
</dbReference>
<organism evidence="7 8">
    <name type="scientific">Pleomorphomonas carboxyditropha</name>
    <dbReference type="NCBI Taxonomy" id="2023338"/>
    <lineage>
        <taxon>Bacteria</taxon>
        <taxon>Pseudomonadati</taxon>
        <taxon>Pseudomonadota</taxon>
        <taxon>Alphaproteobacteria</taxon>
        <taxon>Hyphomicrobiales</taxon>
        <taxon>Pleomorphomonadaceae</taxon>
        <taxon>Pleomorphomonas</taxon>
    </lineage>
</organism>
<dbReference type="Gene3D" id="1.50.10.150">
    <property type="entry name" value="Voltage-dependent anion channel"/>
    <property type="match status" value="1"/>
</dbReference>
<keyword evidence="8" id="KW-1185">Reference proteome</keyword>
<evidence type="ECO:0000256" key="6">
    <source>
        <dbReference type="SAM" id="Phobius"/>
    </source>
</evidence>
<dbReference type="CDD" id="cd09323">
    <property type="entry name" value="TDT_SLAC1_like"/>
    <property type="match status" value="1"/>
</dbReference>
<keyword evidence="2 6" id="KW-0812">Transmembrane</keyword>
<feature type="region of interest" description="Disordered" evidence="5">
    <location>
        <begin position="1"/>
        <end position="33"/>
    </location>
</feature>
<dbReference type="AlphaFoldDB" id="A0A2G9WU30"/>
<reference evidence="7 8" key="1">
    <citation type="submission" date="2017-08" db="EMBL/GenBank/DDBJ databases">
        <title>Pleomorphomonas carboxidotrophicus sp. nov., a new mesophilic hydrogenogenic carboxidotroph.</title>
        <authorList>
            <person name="Esquivel-Elizondo S."/>
            <person name="Krajmalnik-Brown R."/>
            <person name="Maldonado J."/>
        </authorList>
    </citation>
    <scope>NUCLEOTIDE SEQUENCE [LARGE SCALE GENOMIC DNA]</scope>
    <source>
        <strain evidence="7 8">SVCO-16</strain>
    </source>
</reference>
<evidence type="ECO:0000256" key="4">
    <source>
        <dbReference type="ARBA" id="ARBA00023136"/>
    </source>
</evidence>
<feature type="transmembrane region" description="Helical" evidence="6">
    <location>
        <begin position="137"/>
        <end position="157"/>
    </location>
</feature>
<protein>
    <recommendedName>
        <fullName evidence="9">C4-dicarboxylate ABC transporter</fullName>
    </recommendedName>
</protein>
<feature type="transmembrane region" description="Helical" evidence="6">
    <location>
        <begin position="194"/>
        <end position="212"/>
    </location>
</feature>
<feature type="transmembrane region" description="Helical" evidence="6">
    <location>
        <begin position="257"/>
        <end position="277"/>
    </location>
</feature>
<comment type="subcellular location">
    <subcellularLocation>
        <location evidence="1">Membrane</location>
        <topology evidence="1">Multi-pass membrane protein</topology>
    </subcellularLocation>
</comment>
<evidence type="ECO:0000313" key="7">
    <source>
        <dbReference type="EMBL" id="PIO98207.1"/>
    </source>
</evidence>
<keyword evidence="3 6" id="KW-1133">Transmembrane helix</keyword>
<dbReference type="InterPro" id="IPR038665">
    <property type="entry name" value="Voltage-dep_anion_channel_sf"/>
</dbReference>
<dbReference type="InterPro" id="IPR004695">
    <property type="entry name" value="SLAC1/Mae1/Ssu1/TehA"/>
</dbReference>
<dbReference type="Proteomes" id="UP000231070">
    <property type="component" value="Unassembled WGS sequence"/>
</dbReference>
<accession>A0A2G9WU30</accession>
<feature type="transmembrane region" description="Helical" evidence="6">
    <location>
        <begin position="289"/>
        <end position="311"/>
    </location>
</feature>
<proteinExistence type="predicted"/>
<dbReference type="PANTHER" id="PTHR37955:SF1">
    <property type="entry name" value="DEP DOMAIN-CONTAINING PROTEIN"/>
    <property type="match status" value="1"/>
</dbReference>
<evidence type="ECO:0000313" key="8">
    <source>
        <dbReference type="Proteomes" id="UP000231070"/>
    </source>
</evidence>
<evidence type="ECO:0000256" key="1">
    <source>
        <dbReference type="ARBA" id="ARBA00004141"/>
    </source>
</evidence>
<sequence length="350" mass="37889">MGDCGGSFRPHEDDDMATATRIDRDEAEPKAAPVRPSRIAHLPFPLFSAPMGIGGLGLAWREATAHFGVPSFPGEALLSVAALVWALLTLLHIWREIRHPRALIADLGHPARAAFAGAFTIGLMMIAAMLIPTQPGAAFWAWTVAVALHLFVALFTVRGLMLTPRNDPMSLMPPTLIPLVGMLLAPVFGVRLGLVMPSWLLFGIGMIFWLTVQPLLFQRIAAGPAFPEKLKPTLVIFLAPPSVAFLSLVALEGKVDWPALALFGYASFLAVVFLTILPRFLKAPLALSWWSYTFPAAAFTVALFTLVRAYPFPFADWLLWAQLSIASLLVLVVVLATLLGLANGKLLVSD</sequence>
<dbReference type="EMBL" id="NQVN01000011">
    <property type="protein sequence ID" value="PIO98207.1"/>
    <property type="molecule type" value="Genomic_DNA"/>
</dbReference>
<dbReference type="OrthoDB" id="958273at2"/>
<comment type="caution">
    <text evidence="7">The sequence shown here is derived from an EMBL/GenBank/DDBJ whole genome shotgun (WGS) entry which is preliminary data.</text>
</comment>
<feature type="transmembrane region" description="Helical" evidence="6">
    <location>
        <begin position="317"/>
        <end position="342"/>
    </location>
</feature>
<dbReference type="GO" id="GO:0046583">
    <property type="term" value="F:monoatomic cation efflux transmembrane transporter activity"/>
    <property type="evidence" value="ECO:0007669"/>
    <property type="project" value="TreeGrafter"/>
</dbReference>
<dbReference type="InterPro" id="IPR052951">
    <property type="entry name" value="Tellurite_res_ion_channel"/>
</dbReference>
<feature type="transmembrane region" description="Helical" evidence="6">
    <location>
        <begin position="113"/>
        <end position="131"/>
    </location>
</feature>
<feature type="transmembrane region" description="Helical" evidence="6">
    <location>
        <begin position="72"/>
        <end position="93"/>
    </location>
</feature>
<keyword evidence="4 6" id="KW-0472">Membrane</keyword>